<dbReference type="InterPro" id="IPR004401">
    <property type="entry name" value="YbaB/EbfC"/>
</dbReference>
<gene>
    <name evidence="1" type="ORF">FXN61_32220</name>
</gene>
<evidence type="ECO:0000313" key="2">
    <source>
        <dbReference type="Proteomes" id="UP001515943"/>
    </source>
</evidence>
<comment type="caution">
    <text evidence="1">The sequence shown here is derived from an EMBL/GenBank/DDBJ whole genome shotgun (WGS) entry which is preliminary data.</text>
</comment>
<accession>A0ABX1FR26</accession>
<dbReference type="RefSeq" id="WP_167977841.1">
    <property type="nucleotide sequence ID" value="NZ_VSRL01000159.1"/>
</dbReference>
<dbReference type="SUPFAM" id="SSF82607">
    <property type="entry name" value="YbaB-like"/>
    <property type="match status" value="1"/>
</dbReference>
<name>A0ABX1FR26_9PSEU</name>
<proteinExistence type="predicted"/>
<evidence type="ECO:0000313" key="1">
    <source>
        <dbReference type="EMBL" id="NKE61190.1"/>
    </source>
</evidence>
<dbReference type="InterPro" id="IPR036894">
    <property type="entry name" value="YbaB-like_sf"/>
</dbReference>
<organism evidence="1 2">
    <name type="scientific">Lentzea indica</name>
    <dbReference type="NCBI Taxonomy" id="2604800"/>
    <lineage>
        <taxon>Bacteria</taxon>
        <taxon>Bacillati</taxon>
        <taxon>Actinomycetota</taxon>
        <taxon>Actinomycetes</taxon>
        <taxon>Pseudonocardiales</taxon>
        <taxon>Pseudonocardiaceae</taxon>
        <taxon>Lentzea</taxon>
    </lineage>
</organism>
<keyword evidence="2" id="KW-1185">Reference proteome</keyword>
<sequence length="133" mass="14703">MRRARLPCPWPHQATTTCGGPAGDTINDVHDIQRIWERVAAIEVTASSDDGQVTASVGARGELRTLELDPRVYRDRDAETLAKSIVDTIAEAARQVRRRVLDEMTPLLPRNVIDVETDLAFEPLLHHLGSGGR</sequence>
<dbReference type="Proteomes" id="UP001515943">
    <property type="component" value="Unassembled WGS sequence"/>
</dbReference>
<dbReference type="Gene3D" id="3.30.1310.10">
    <property type="entry name" value="Nucleoid-associated protein YbaB-like domain"/>
    <property type="match status" value="1"/>
</dbReference>
<protein>
    <submittedName>
        <fullName evidence="1">YbaB/EbfC family nucleoid-associated protein</fullName>
    </submittedName>
</protein>
<reference evidence="1 2" key="1">
    <citation type="submission" date="2019-08" db="EMBL/GenBank/DDBJ databases">
        <title>Lentzea from Indian Himalayas.</title>
        <authorList>
            <person name="Mandal S."/>
            <person name="Mallick Gupta A."/>
            <person name="Maiti P.K."/>
            <person name="Sarkar J."/>
            <person name="Mandal S."/>
        </authorList>
    </citation>
    <scope>NUCLEOTIDE SEQUENCE [LARGE SCALE GENOMIC DNA]</scope>
    <source>
        <strain evidence="1 2">PSKA42</strain>
    </source>
</reference>
<dbReference type="Pfam" id="PF02575">
    <property type="entry name" value="YbaB_DNA_bd"/>
    <property type="match status" value="1"/>
</dbReference>
<dbReference type="EMBL" id="VSRL01000159">
    <property type="protein sequence ID" value="NKE61190.1"/>
    <property type="molecule type" value="Genomic_DNA"/>
</dbReference>